<proteinExistence type="inferred from homology"/>
<evidence type="ECO:0000256" key="1">
    <source>
        <dbReference type="ARBA" id="ARBA00004127"/>
    </source>
</evidence>
<dbReference type="EMBL" id="LGUE01000004">
    <property type="protein sequence ID" value="KON85158.1"/>
    <property type="molecule type" value="Genomic_DNA"/>
</dbReference>
<feature type="transmembrane region" description="Helical" evidence="3">
    <location>
        <begin position="151"/>
        <end position="172"/>
    </location>
</feature>
<feature type="transmembrane region" description="Helical" evidence="3">
    <location>
        <begin position="184"/>
        <end position="204"/>
    </location>
</feature>
<feature type="transmembrane region" description="Helical" evidence="3">
    <location>
        <begin position="92"/>
        <end position="114"/>
    </location>
</feature>
<keyword evidence="3" id="KW-0472">Membrane</keyword>
<evidence type="ECO:0000313" key="6">
    <source>
        <dbReference type="Proteomes" id="UP000037405"/>
    </source>
</evidence>
<keyword evidence="3" id="KW-1133">Transmembrane helix</keyword>
<feature type="transmembrane region" description="Helical" evidence="3">
    <location>
        <begin position="216"/>
        <end position="234"/>
    </location>
</feature>
<feature type="domain" description="EamA" evidence="4">
    <location>
        <begin position="7"/>
        <end position="135"/>
    </location>
</feature>
<feature type="transmembrane region" description="Helical" evidence="3">
    <location>
        <begin position="246"/>
        <end position="263"/>
    </location>
</feature>
<dbReference type="Pfam" id="PF00892">
    <property type="entry name" value="EamA"/>
    <property type="match status" value="2"/>
</dbReference>
<feature type="domain" description="EamA" evidence="4">
    <location>
        <begin position="152"/>
        <end position="284"/>
    </location>
</feature>
<keyword evidence="6" id="KW-1185">Reference proteome</keyword>
<reference evidence="6" key="1">
    <citation type="submission" date="2015-07" db="EMBL/GenBank/DDBJ databases">
        <title>Fjat-14235 jcm11544.</title>
        <authorList>
            <person name="Liu B."/>
            <person name="Wang J."/>
            <person name="Zhu Y."/>
            <person name="Liu G."/>
            <person name="Chen Q."/>
            <person name="Chen Z."/>
            <person name="Lan J."/>
            <person name="Che J."/>
            <person name="Ge C."/>
            <person name="Shi H."/>
            <person name="Pan Z."/>
            <person name="Liu X."/>
        </authorList>
    </citation>
    <scope>NUCLEOTIDE SEQUENCE [LARGE SCALE GENOMIC DNA]</scope>
    <source>
        <strain evidence="6">JCM 11544</strain>
    </source>
</reference>
<sequence length="296" mass="31522">MKSYRASLCVLIGASSYGIHASVVKLGLGKGYSVPDITGLQYLFGLVMLFAAFLFTRKVKMTAGQVASLLGVGVFLSLTGIFYGMSLSLIPASIAVVMLFQFTWIGVLIEALYIRKLPSKKKLVSVLFLWIGTLFAGGLGSSHGFDWTGNSLGLLYGFGAAVTFALFMFFSGKAARNVPTFQKSMIISLGGILVVLAVFQPSFIQQPSEIVGMADFGLLVAIFGNILPVVFFAIGTPHLDSSMSTIMGAAELPAAILAAMWILHEQVAVFQFAGIVLILAGIIIPQIQPGQKKSFS</sequence>
<comment type="caution">
    <text evidence="5">The sequence shown here is derived from an EMBL/GenBank/DDBJ whole genome shotgun (WGS) entry which is preliminary data.</text>
</comment>
<dbReference type="InterPro" id="IPR037185">
    <property type="entry name" value="EmrE-like"/>
</dbReference>
<dbReference type="AlphaFoldDB" id="A0A0M0G5W2"/>
<name>A0A0M0G5W2_9BACI</name>
<dbReference type="InterPro" id="IPR000620">
    <property type="entry name" value="EamA_dom"/>
</dbReference>
<evidence type="ECO:0000256" key="2">
    <source>
        <dbReference type="ARBA" id="ARBA00007362"/>
    </source>
</evidence>
<feature type="transmembrane region" description="Helical" evidence="3">
    <location>
        <begin position="37"/>
        <end position="55"/>
    </location>
</feature>
<dbReference type="SUPFAM" id="SSF103481">
    <property type="entry name" value="Multidrug resistance efflux transporter EmrE"/>
    <property type="match status" value="1"/>
</dbReference>
<keyword evidence="3" id="KW-0812">Transmembrane</keyword>
<evidence type="ECO:0000259" key="4">
    <source>
        <dbReference type="Pfam" id="PF00892"/>
    </source>
</evidence>
<dbReference type="Proteomes" id="UP000037405">
    <property type="component" value="Unassembled WGS sequence"/>
</dbReference>
<gene>
    <name evidence="5" type="ORF">AF331_14390</name>
</gene>
<dbReference type="PATRIC" id="fig|189381.12.peg.2958"/>
<feature type="transmembrane region" description="Helical" evidence="3">
    <location>
        <begin position="269"/>
        <end position="287"/>
    </location>
</feature>
<comment type="similarity">
    <text evidence="2">Belongs to the EamA transporter family.</text>
</comment>
<feature type="transmembrane region" description="Helical" evidence="3">
    <location>
        <begin position="67"/>
        <end position="86"/>
    </location>
</feature>
<evidence type="ECO:0000256" key="3">
    <source>
        <dbReference type="SAM" id="Phobius"/>
    </source>
</evidence>
<dbReference type="OrthoDB" id="3180815at2"/>
<dbReference type="STRING" id="189381.GCA_900166615_01033"/>
<organism evidence="5 6">
    <name type="scientific">Rossellomorea marisflavi</name>
    <dbReference type="NCBI Taxonomy" id="189381"/>
    <lineage>
        <taxon>Bacteria</taxon>
        <taxon>Bacillati</taxon>
        <taxon>Bacillota</taxon>
        <taxon>Bacilli</taxon>
        <taxon>Bacillales</taxon>
        <taxon>Bacillaceae</taxon>
        <taxon>Rossellomorea</taxon>
    </lineage>
</organism>
<dbReference type="RefSeq" id="WP_053428760.1">
    <property type="nucleotide sequence ID" value="NZ_LGUE01000004.1"/>
</dbReference>
<evidence type="ECO:0000313" key="5">
    <source>
        <dbReference type="EMBL" id="KON85158.1"/>
    </source>
</evidence>
<dbReference type="GO" id="GO:0016020">
    <property type="term" value="C:membrane"/>
    <property type="evidence" value="ECO:0007669"/>
    <property type="project" value="InterPro"/>
</dbReference>
<feature type="transmembrane region" description="Helical" evidence="3">
    <location>
        <begin position="126"/>
        <end position="145"/>
    </location>
</feature>
<comment type="subcellular location">
    <subcellularLocation>
        <location evidence="1">Endomembrane system</location>
        <topology evidence="1">Multi-pass membrane protein</topology>
    </subcellularLocation>
</comment>
<protein>
    <submittedName>
        <fullName evidence="5">Multidrug transporter</fullName>
    </submittedName>
</protein>
<accession>A0A0M0G5W2</accession>